<reference evidence="1" key="1">
    <citation type="journal article" date="2019" name="Sci. Rep.">
        <title>Draft genome of Tanacetum cinerariifolium, the natural source of mosquito coil.</title>
        <authorList>
            <person name="Yamashiro T."/>
            <person name="Shiraishi A."/>
            <person name="Satake H."/>
            <person name="Nakayama K."/>
        </authorList>
    </citation>
    <scope>NUCLEOTIDE SEQUENCE</scope>
</reference>
<dbReference type="EMBL" id="BKCJ011089499">
    <property type="protein sequence ID" value="GFC83446.1"/>
    <property type="molecule type" value="Genomic_DNA"/>
</dbReference>
<comment type="caution">
    <text evidence="1">The sequence shown here is derived from an EMBL/GenBank/DDBJ whole genome shotgun (WGS) entry which is preliminary data.</text>
</comment>
<feature type="non-terminal residue" evidence="1">
    <location>
        <position position="78"/>
    </location>
</feature>
<organism evidence="1">
    <name type="scientific">Tanacetum cinerariifolium</name>
    <name type="common">Dalmatian daisy</name>
    <name type="synonym">Chrysanthemum cinerariifolium</name>
    <dbReference type="NCBI Taxonomy" id="118510"/>
    <lineage>
        <taxon>Eukaryota</taxon>
        <taxon>Viridiplantae</taxon>
        <taxon>Streptophyta</taxon>
        <taxon>Embryophyta</taxon>
        <taxon>Tracheophyta</taxon>
        <taxon>Spermatophyta</taxon>
        <taxon>Magnoliopsida</taxon>
        <taxon>eudicotyledons</taxon>
        <taxon>Gunneridae</taxon>
        <taxon>Pentapetalae</taxon>
        <taxon>asterids</taxon>
        <taxon>campanulids</taxon>
        <taxon>Asterales</taxon>
        <taxon>Asteraceae</taxon>
        <taxon>Asteroideae</taxon>
        <taxon>Anthemideae</taxon>
        <taxon>Anthemidinae</taxon>
        <taxon>Tanacetum</taxon>
    </lineage>
</organism>
<dbReference type="AlphaFoldDB" id="A0A699RCM7"/>
<name>A0A699RCM7_TANCI</name>
<protein>
    <submittedName>
        <fullName evidence="1">Uncharacterized protein</fullName>
    </submittedName>
</protein>
<proteinExistence type="predicted"/>
<accession>A0A699RCM7</accession>
<sequence>MMVLVMHTEDDDTVLHTKKTGMWMLVVKIDVGGMTIDVVNKWTCSSNDGFGVDAAMMIKEKHQVFTAASEDISAVWIW</sequence>
<gene>
    <name evidence="1" type="ORF">Tci_855416</name>
</gene>
<evidence type="ECO:0000313" key="1">
    <source>
        <dbReference type="EMBL" id="GFC83446.1"/>
    </source>
</evidence>